<reference evidence="1 2" key="1">
    <citation type="journal article" date="2023" name="ACS Omega">
        <title>Identification of the Neoaspergillic Acid Biosynthesis Gene Cluster by Establishing an In Vitro CRISPR-Ribonucleoprotein Genetic System in Aspergillus melleus.</title>
        <authorList>
            <person name="Yuan B."/>
            <person name="Grau M.F."/>
            <person name="Murata R.M."/>
            <person name="Torok T."/>
            <person name="Venkateswaran K."/>
            <person name="Stajich J.E."/>
            <person name="Wang C.C.C."/>
        </authorList>
    </citation>
    <scope>NUCLEOTIDE SEQUENCE [LARGE SCALE GENOMIC DNA]</scope>
    <source>
        <strain evidence="1 2">IMV 1140</strain>
    </source>
</reference>
<comment type="caution">
    <text evidence="1">The sequence shown here is derived from an EMBL/GenBank/DDBJ whole genome shotgun (WGS) entry which is preliminary data.</text>
</comment>
<keyword evidence="2" id="KW-1185">Reference proteome</keyword>
<proteinExistence type="predicted"/>
<gene>
    <name evidence="1" type="ORF">N8T08_002630</name>
</gene>
<evidence type="ECO:0000313" key="2">
    <source>
        <dbReference type="Proteomes" id="UP001177260"/>
    </source>
</evidence>
<organism evidence="1 2">
    <name type="scientific">Aspergillus melleus</name>
    <dbReference type="NCBI Taxonomy" id="138277"/>
    <lineage>
        <taxon>Eukaryota</taxon>
        <taxon>Fungi</taxon>
        <taxon>Dikarya</taxon>
        <taxon>Ascomycota</taxon>
        <taxon>Pezizomycotina</taxon>
        <taxon>Eurotiomycetes</taxon>
        <taxon>Eurotiomycetidae</taxon>
        <taxon>Eurotiales</taxon>
        <taxon>Aspergillaceae</taxon>
        <taxon>Aspergillus</taxon>
        <taxon>Aspergillus subgen. Circumdati</taxon>
    </lineage>
</organism>
<dbReference type="EMBL" id="JAOPJF010000152">
    <property type="protein sequence ID" value="KAK1138413.1"/>
    <property type="molecule type" value="Genomic_DNA"/>
</dbReference>
<accession>A0ACC3AM76</accession>
<protein>
    <submittedName>
        <fullName evidence="1">Uncharacterized protein</fullName>
    </submittedName>
</protein>
<evidence type="ECO:0000313" key="1">
    <source>
        <dbReference type="EMBL" id="KAK1138413.1"/>
    </source>
</evidence>
<dbReference type="Proteomes" id="UP001177260">
    <property type="component" value="Unassembled WGS sequence"/>
</dbReference>
<name>A0ACC3AM76_9EURO</name>
<sequence>MPRRTHKKSRNGCIECKRRHVKCDEKRPACSNCITSERHCEYAGLEIISSRLRASRSRSRASASASPLTVESAPALPETSNKTSLDNSPVNMLHVELLHHFTTETLQSMSTGEAQLGPVDILKYGLSAPYLMNQFLALSALHLSLLRPAQQKHYLHMASQLQAHALSIYNATRPEINQETCVTTLIFSSMIGLHTLCDSLNYREPNFTSFLDKFTDCLHLHKGVRTVAKSSWKTLRESDLEPIIAAGEQLPDLGTSLNPEFTSLMERIRAAKLGDTPTTTYQEAIKALQSHSDERYLRTL</sequence>